<keyword evidence="2" id="KW-1185">Reference proteome</keyword>
<organism evidence="1 2">
    <name type="scientific">Curtobacterium herbarum</name>
    <dbReference type="NCBI Taxonomy" id="150122"/>
    <lineage>
        <taxon>Bacteria</taxon>
        <taxon>Bacillati</taxon>
        <taxon>Actinomycetota</taxon>
        <taxon>Actinomycetes</taxon>
        <taxon>Micrococcales</taxon>
        <taxon>Microbacteriaceae</taxon>
        <taxon>Curtobacterium</taxon>
    </lineage>
</organism>
<evidence type="ECO:0000313" key="2">
    <source>
        <dbReference type="Proteomes" id="UP001501742"/>
    </source>
</evidence>
<proteinExistence type="predicted"/>
<accession>A0ABN1Z8M7</accession>
<dbReference type="Proteomes" id="UP001501742">
    <property type="component" value="Unassembled WGS sequence"/>
</dbReference>
<gene>
    <name evidence="1" type="ORF">GCM10009627_02640</name>
</gene>
<sequence>MIGTTGAIAAGASTGDDGVWDRAVRAGGAPALGTVRPAGASRRAAGADPTGGFEGCALRRAIASKRGVEDMVGLSLEEFG</sequence>
<reference evidence="1 2" key="1">
    <citation type="journal article" date="2019" name="Int. J. Syst. Evol. Microbiol.">
        <title>The Global Catalogue of Microorganisms (GCM) 10K type strain sequencing project: providing services to taxonomists for standard genome sequencing and annotation.</title>
        <authorList>
            <consortium name="The Broad Institute Genomics Platform"/>
            <consortium name="The Broad Institute Genome Sequencing Center for Infectious Disease"/>
            <person name="Wu L."/>
            <person name="Ma J."/>
        </authorList>
    </citation>
    <scope>NUCLEOTIDE SEQUENCE [LARGE SCALE GENOMIC DNA]</scope>
    <source>
        <strain evidence="1 2">JCM 12140</strain>
    </source>
</reference>
<evidence type="ECO:0000313" key="1">
    <source>
        <dbReference type="EMBL" id="GAA1491918.1"/>
    </source>
</evidence>
<name>A0ABN1Z8M7_9MICO</name>
<protein>
    <submittedName>
        <fullName evidence="1">Uncharacterized protein</fullName>
    </submittedName>
</protein>
<dbReference type="EMBL" id="BAAAJX010000002">
    <property type="protein sequence ID" value="GAA1491918.1"/>
    <property type="molecule type" value="Genomic_DNA"/>
</dbReference>
<comment type="caution">
    <text evidence="1">The sequence shown here is derived from an EMBL/GenBank/DDBJ whole genome shotgun (WGS) entry which is preliminary data.</text>
</comment>